<comment type="similarity">
    <text evidence="7">Belongs to the class I-like SAM-binding methyltransferase superfamily. rRNA adenine N(6)-methyltransferase family. RsmA subfamily.</text>
</comment>
<keyword evidence="2 7" id="KW-0698">rRNA processing</keyword>
<protein>
    <recommendedName>
        <fullName evidence="7">Ribosomal RNA small subunit methyltransferase A</fullName>
        <ecNumber evidence="7">2.1.1.182</ecNumber>
    </recommendedName>
    <alternativeName>
        <fullName evidence="7">16S rRNA (adenine(1518)-N(6)/adenine(1519)-N(6))-dimethyltransferase</fullName>
    </alternativeName>
    <alternativeName>
        <fullName evidence="7">16S rRNA dimethyladenosine transferase</fullName>
    </alternativeName>
    <alternativeName>
        <fullName evidence="7">16S rRNA dimethylase</fullName>
    </alternativeName>
    <alternativeName>
        <fullName evidence="7">S-adenosylmethionine-6-N', N'-adenosyl(rRNA) dimethyltransferase</fullName>
    </alternativeName>
</protein>
<evidence type="ECO:0000256" key="2">
    <source>
        <dbReference type="ARBA" id="ARBA00022552"/>
    </source>
</evidence>
<evidence type="ECO:0000259" key="9">
    <source>
        <dbReference type="SMART" id="SM00650"/>
    </source>
</evidence>
<dbReference type="RefSeq" id="WP_184436986.1">
    <property type="nucleotide sequence ID" value="NZ_JACIGI010000034.1"/>
</dbReference>
<name>A0A7W6WLE6_9PROT</name>
<dbReference type="GO" id="GO:0003723">
    <property type="term" value="F:RNA binding"/>
    <property type="evidence" value="ECO:0007669"/>
    <property type="project" value="UniProtKB-UniRule"/>
</dbReference>
<accession>A0A7W6WLE6</accession>
<dbReference type="InterPro" id="IPR023165">
    <property type="entry name" value="rRNA_Ade_diMease-like_C"/>
</dbReference>
<feature type="binding site" evidence="7 8">
    <location>
        <position position="39"/>
    </location>
    <ligand>
        <name>S-adenosyl-L-methionine</name>
        <dbReference type="ChEBI" id="CHEBI:59789"/>
    </ligand>
</feature>
<dbReference type="InterPro" id="IPR011530">
    <property type="entry name" value="rRNA_adenine_dimethylase"/>
</dbReference>
<feature type="domain" description="Ribosomal RNA adenine methylase transferase N-terminal" evidence="9">
    <location>
        <begin position="44"/>
        <end position="215"/>
    </location>
</feature>
<dbReference type="PROSITE" id="PS51689">
    <property type="entry name" value="SAM_RNA_A_N6_MT"/>
    <property type="match status" value="1"/>
</dbReference>
<comment type="caution">
    <text evidence="10">The sequence shown here is derived from an EMBL/GenBank/DDBJ whole genome shotgun (WGS) entry which is preliminary data.</text>
</comment>
<keyword evidence="5 7" id="KW-0949">S-adenosyl-L-methionine</keyword>
<dbReference type="Gene3D" id="3.40.50.150">
    <property type="entry name" value="Vaccinia Virus protein VP39"/>
    <property type="match status" value="1"/>
</dbReference>
<dbReference type="GO" id="GO:0052908">
    <property type="term" value="F:16S rRNA (adenine(1518)-N(6)/adenine(1519)-N(6))-dimethyltransferase activity"/>
    <property type="evidence" value="ECO:0007669"/>
    <property type="project" value="UniProtKB-EC"/>
</dbReference>
<dbReference type="Pfam" id="PF00398">
    <property type="entry name" value="RrnaAD"/>
    <property type="match status" value="1"/>
</dbReference>
<dbReference type="InterPro" id="IPR001737">
    <property type="entry name" value="KsgA/Erm"/>
</dbReference>
<keyword evidence="4 7" id="KW-0808">Transferase</keyword>
<reference evidence="10 11" key="1">
    <citation type="submission" date="2020-08" db="EMBL/GenBank/DDBJ databases">
        <title>Genome sequencing of Purple Non-Sulfur Bacteria from various extreme environments.</title>
        <authorList>
            <person name="Mayer M."/>
        </authorList>
    </citation>
    <scope>NUCLEOTIDE SEQUENCE [LARGE SCALE GENOMIC DNA]</scope>
    <source>
        <strain evidence="10 11">JA135</strain>
    </source>
</reference>
<sequence>MTDAPPDTAPAPGPDLPPLREVIARHGLDARKALGQHFLLDLNLTRRIARAAGDLTAGTVIEVGPGPGGLTRALLEQGGHVVAIEKDSRCIAALEELGAAFPGRLTLVEGDALEQDMAKLGPRPRRIVSNLPYNISTALLIRWLHGIGDLDGLVLMFQKEVADRLWARPGLRGYSRLSVITQWLCEVKPLFDVNPRAFTPPPKVTSAVVRLTPRPTPLADVPIAAVERVTATLFGQRRKMVRVPLKALGDPEAICTACGIDPTHRAEQLPVEAILRVARHMATAG</sequence>
<dbReference type="PROSITE" id="PS01131">
    <property type="entry name" value="RRNA_A_DIMETH"/>
    <property type="match status" value="1"/>
</dbReference>
<dbReference type="EMBL" id="JACIGI010000034">
    <property type="protein sequence ID" value="MBB4287341.1"/>
    <property type="molecule type" value="Genomic_DNA"/>
</dbReference>
<feature type="binding site" evidence="7 8">
    <location>
        <position position="85"/>
    </location>
    <ligand>
        <name>S-adenosyl-L-methionine</name>
        <dbReference type="ChEBI" id="CHEBI:59789"/>
    </ligand>
</feature>
<evidence type="ECO:0000256" key="1">
    <source>
        <dbReference type="ARBA" id="ARBA00022490"/>
    </source>
</evidence>
<keyword evidence="11" id="KW-1185">Reference proteome</keyword>
<dbReference type="InterPro" id="IPR020596">
    <property type="entry name" value="rRNA_Ade_Mease_Trfase_CS"/>
</dbReference>
<dbReference type="NCBIfam" id="TIGR00755">
    <property type="entry name" value="ksgA"/>
    <property type="match status" value="1"/>
</dbReference>
<evidence type="ECO:0000256" key="7">
    <source>
        <dbReference type="HAMAP-Rule" id="MF_00607"/>
    </source>
</evidence>
<gene>
    <name evidence="7" type="primary">rsmA</name>
    <name evidence="7" type="synonym">ksgA</name>
    <name evidence="10" type="ORF">GGD88_003088</name>
</gene>
<comment type="function">
    <text evidence="7">Specifically dimethylates two adjacent adenosines (A1518 and A1519) in the loop of a conserved hairpin near the 3'-end of 16S rRNA in the 30S particle. May play a critical role in biogenesis of 30S subunits.</text>
</comment>
<dbReference type="SMART" id="SM00650">
    <property type="entry name" value="rADc"/>
    <property type="match status" value="1"/>
</dbReference>
<organism evidence="10 11">
    <name type="scientific">Roseospira goensis</name>
    <dbReference type="NCBI Taxonomy" id="391922"/>
    <lineage>
        <taxon>Bacteria</taxon>
        <taxon>Pseudomonadati</taxon>
        <taxon>Pseudomonadota</taxon>
        <taxon>Alphaproteobacteria</taxon>
        <taxon>Rhodospirillales</taxon>
        <taxon>Rhodospirillaceae</taxon>
        <taxon>Roseospira</taxon>
    </lineage>
</organism>
<evidence type="ECO:0000256" key="8">
    <source>
        <dbReference type="PROSITE-ProRule" id="PRU01026"/>
    </source>
</evidence>
<dbReference type="InterPro" id="IPR020598">
    <property type="entry name" value="rRNA_Ade_methylase_Trfase_N"/>
</dbReference>
<dbReference type="Gene3D" id="1.10.8.100">
    <property type="entry name" value="Ribosomal RNA adenine dimethylase-like, domain 2"/>
    <property type="match status" value="1"/>
</dbReference>
<proteinExistence type="inferred from homology"/>
<feature type="binding site" evidence="7 8">
    <location>
        <position position="64"/>
    </location>
    <ligand>
        <name>S-adenosyl-L-methionine</name>
        <dbReference type="ChEBI" id="CHEBI:59789"/>
    </ligand>
</feature>
<evidence type="ECO:0000256" key="5">
    <source>
        <dbReference type="ARBA" id="ARBA00022691"/>
    </source>
</evidence>
<dbReference type="PANTHER" id="PTHR11727">
    <property type="entry name" value="DIMETHYLADENOSINE TRANSFERASE"/>
    <property type="match status" value="1"/>
</dbReference>
<dbReference type="Proteomes" id="UP000555728">
    <property type="component" value="Unassembled WGS sequence"/>
</dbReference>
<keyword evidence="6 7" id="KW-0694">RNA-binding</keyword>
<dbReference type="AlphaFoldDB" id="A0A7W6WLE6"/>
<feature type="binding site" evidence="7 8">
    <location>
        <position position="111"/>
    </location>
    <ligand>
        <name>S-adenosyl-L-methionine</name>
        <dbReference type="ChEBI" id="CHEBI:59789"/>
    </ligand>
</feature>
<dbReference type="HAMAP" id="MF_00607">
    <property type="entry name" value="16SrRNA_methyltr_A"/>
    <property type="match status" value="1"/>
</dbReference>
<comment type="subcellular location">
    <subcellularLocation>
        <location evidence="7">Cytoplasm</location>
    </subcellularLocation>
</comment>
<dbReference type="SUPFAM" id="SSF53335">
    <property type="entry name" value="S-adenosyl-L-methionine-dependent methyltransferases"/>
    <property type="match status" value="1"/>
</dbReference>
<feature type="binding site" evidence="7 8">
    <location>
        <position position="130"/>
    </location>
    <ligand>
        <name>S-adenosyl-L-methionine</name>
        <dbReference type="ChEBI" id="CHEBI:59789"/>
    </ligand>
</feature>
<dbReference type="CDD" id="cd02440">
    <property type="entry name" value="AdoMet_MTases"/>
    <property type="match status" value="1"/>
</dbReference>
<evidence type="ECO:0000313" key="10">
    <source>
        <dbReference type="EMBL" id="MBB4287341.1"/>
    </source>
</evidence>
<comment type="catalytic activity">
    <reaction evidence="7">
        <text>adenosine(1518)/adenosine(1519) in 16S rRNA + 4 S-adenosyl-L-methionine = N(6)-dimethyladenosine(1518)/N(6)-dimethyladenosine(1519) in 16S rRNA + 4 S-adenosyl-L-homocysteine + 4 H(+)</text>
        <dbReference type="Rhea" id="RHEA:19609"/>
        <dbReference type="Rhea" id="RHEA-COMP:10232"/>
        <dbReference type="Rhea" id="RHEA-COMP:10233"/>
        <dbReference type="ChEBI" id="CHEBI:15378"/>
        <dbReference type="ChEBI" id="CHEBI:57856"/>
        <dbReference type="ChEBI" id="CHEBI:59789"/>
        <dbReference type="ChEBI" id="CHEBI:74411"/>
        <dbReference type="ChEBI" id="CHEBI:74493"/>
        <dbReference type="EC" id="2.1.1.182"/>
    </reaction>
</comment>
<dbReference type="GO" id="GO:0005829">
    <property type="term" value="C:cytosol"/>
    <property type="evidence" value="ECO:0007669"/>
    <property type="project" value="TreeGrafter"/>
</dbReference>
<keyword evidence="1 7" id="KW-0963">Cytoplasm</keyword>
<evidence type="ECO:0000256" key="3">
    <source>
        <dbReference type="ARBA" id="ARBA00022603"/>
    </source>
</evidence>
<evidence type="ECO:0000256" key="6">
    <source>
        <dbReference type="ARBA" id="ARBA00022884"/>
    </source>
</evidence>
<evidence type="ECO:0000256" key="4">
    <source>
        <dbReference type="ARBA" id="ARBA00022679"/>
    </source>
</evidence>
<feature type="binding site" evidence="7 8">
    <location>
        <position position="37"/>
    </location>
    <ligand>
        <name>S-adenosyl-L-methionine</name>
        <dbReference type="ChEBI" id="CHEBI:59789"/>
    </ligand>
</feature>
<dbReference type="PANTHER" id="PTHR11727:SF7">
    <property type="entry name" value="DIMETHYLADENOSINE TRANSFERASE-RELATED"/>
    <property type="match status" value="1"/>
</dbReference>
<keyword evidence="3 7" id="KW-0489">Methyltransferase</keyword>
<dbReference type="InterPro" id="IPR029063">
    <property type="entry name" value="SAM-dependent_MTases_sf"/>
</dbReference>
<dbReference type="EC" id="2.1.1.182" evidence="7"/>
<evidence type="ECO:0000313" key="11">
    <source>
        <dbReference type="Proteomes" id="UP000555728"/>
    </source>
</evidence>